<comment type="caution">
    <text evidence="1">The sequence shown here is derived from an EMBL/GenBank/DDBJ whole genome shotgun (WGS) entry which is preliminary data.</text>
</comment>
<dbReference type="Pfam" id="PF12441">
    <property type="entry name" value="CopG_antitoxin"/>
    <property type="match status" value="1"/>
</dbReference>
<accession>A0A0G0B9X9</accession>
<reference evidence="1 2" key="1">
    <citation type="journal article" date="2015" name="Nature">
        <title>rRNA introns, odd ribosomes, and small enigmatic genomes across a large radiation of phyla.</title>
        <authorList>
            <person name="Brown C.T."/>
            <person name="Hug L.A."/>
            <person name="Thomas B.C."/>
            <person name="Sharon I."/>
            <person name="Castelle C.J."/>
            <person name="Singh A."/>
            <person name="Wilkins M.J."/>
            <person name="Williams K.H."/>
            <person name="Banfield J.F."/>
        </authorList>
    </citation>
    <scope>NUCLEOTIDE SEQUENCE [LARGE SCALE GENOMIC DNA]</scope>
</reference>
<gene>
    <name evidence="1" type="ORF">UR63_C0036G0008</name>
</gene>
<protein>
    <submittedName>
        <fullName evidence="1">Uncharacterized protein</fullName>
    </submittedName>
</protein>
<dbReference type="AlphaFoldDB" id="A0A0G0B9X9"/>
<organism evidence="1 2">
    <name type="scientific">Candidatus Roizmanbacteria bacterium GW2011_GWC2_35_12</name>
    <dbReference type="NCBI Taxonomy" id="1618485"/>
    <lineage>
        <taxon>Bacteria</taxon>
        <taxon>Candidatus Roizmaniibacteriota</taxon>
    </lineage>
</organism>
<sequence length="91" mass="10751">MKNLKPIKPFKTREEEADFWDTHDISPFFDNKKVALEDLELIEKEKKAVLIIRIQKSVKKRIETIAKNMGINPTTLSRMWLIEKLNQQAKV</sequence>
<dbReference type="EMBL" id="LBPX01000036">
    <property type="protein sequence ID" value="KKP66213.1"/>
    <property type="molecule type" value="Genomic_DNA"/>
</dbReference>
<proteinExistence type="predicted"/>
<name>A0A0G0B9X9_9BACT</name>
<evidence type="ECO:0000313" key="2">
    <source>
        <dbReference type="Proteomes" id="UP000034127"/>
    </source>
</evidence>
<dbReference type="InterPro" id="IPR022148">
    <property type="entry name" value="CopG_antitoxin"/>
</dbReference>
<evidence type="ECO:0000313" key="1">
    <source>
        <dbReference type="EMBL" id="KKP66213.1"/>
    </source>
</evidence>
<dbReference type="Proteomes" id="UP000034127">
    <property type="component" value="Unassembled WGS sequence"/>
</dbReference>